<dbReference type="InterPro" id="IPR050452">
    <property type="entry name" value="Metacaspase"/>
</dbReference>
<dbReference type="PANTHER" id="PTHR48104">
    <property type="entry name" value="METACASPASE-4"/>
    <property type="match status" value="1"/>
</dbReference>
<dbReference type="Pfam" id="PF00656">
    <property type="entry name" value="Peptidase_C14"/>
    <property type="match status" value="1"/>
</dbReference>
<proteinExistence type="predicted"/>
<evidence type="ECO:0000313" key="3">
    <source>
        <dbReference type="Proteomes" id="UP001059617"/>
    </source>
</evidence>
<dbReference type="InterPro" id="IPR011600">
    <property type="entry name" value="Pept_C14_caspase"/>
</dbReference>
<dbReference type="InterPro" id="IPR029030">
    <property type="entry name" value="Caspase-like_dom_sf"/>
</dbReference>
<dbReference type="PANTHER" id="PTHR48104:SF30">
    <property type="entry name" value="METACASPASE-1"/>
    <property type="match status" value="1"/>
</dbReference>
<dbReference type="EMBL" id="CP073720">
    <property type="protein sequence ID" value="UWP83229.1"/>
    <property type="molecule type" value="Genomic_DNA"/>
</dbReference>
<dbReference type="Proteomes" id="UP001059617">
    <property type="component" value="Chromosome"/>
</dbReference>
<evidence type="ECO:0000313" key="2">
    <source>
        <dbReference type="EMBL" id="UWP83229.1"/>
    </source>
</evidence>
<feature type="domain" description="Peptidase C14 caspase" evidence="1">
    <location>
        <begin position="3"/>
        <end position="248"/>
    </location>
</feature>
<reference evidence="2" key="2">
    <citation type="submission" date="2022-09" db="EMBL/GenBank/DDBJ databases">
        <title>Biosynthetic gene clusters of Dactylosporangioum fulvum.</title>
        <authorList>
            <person name="Caradec T."/>
        </authorList>
    </citation>
    <scope>NUCLEOTIDE SEQUENCE</scope>
    <source>
        <strain evidence="2">NRRL B-16292</strain>
    </source>
</reference>
<dbReference type="RefSeq" id="WP_259861009.1">
    <property type="nucleotide sequence ID" value="NZ_BAAAST010000116.1"/>
</dbReference>
<organism evidence="2 3">
    <name type="scientific">Dactylosporangium fulvum</name>
    <dbReference type="NCBI Taxonomy" id="53359"/>
    <lineage>
        <taxon>Bacteria</taxon>
        <taxon>Bacillati</taxon>
        <taxon>Actinomycetota</taxon>
        <taxon>Actinomycetes</taxon>
        <taxon>Micromonosporales</taxon>
        <taxon>Micromonosporaceae</taxon>
        <taxon>Dactylosporangium</taxon>
    </lineage>
</organism>
<keyword evidence="3" id="KW-1185">Reference proteome</keyword>
<dbReference type="SUPFAM" id="SSF52129">
    <property type="entry name" value="Caspase-like"/>
    <property type="match status" value="1"/>
</dbReference>
<accession>A0ABY5W196</accession>
<protein>
    <submittedName>
        <fullName evidence="2">Caspase family protein</fullName>
    </submittedName>
</protein>
<reference evidence="2" key="1">
    <citation type="submission" date="2021-04" db="EMBL/GenBank/DDBJ databases">
        <authorList>
            <person name="Hartkoorn R.C."/>
            <person name="Beaudoing E."/>
            <person name="Hot D."/>
        </authorList>
    </citation>
    <scope>NUCLEOTIDE SEQUENCE</scope>
    <source>
        <strain evidence="2">NRRL B-16292</strain>
    </source>
</reference>
<gene>
    <name evidence="2" type="ORF">Dfulv_02665</name>
</gene>
<evidence type="ECO:0000259" key="1">
    <source>
        <dbReference type="Pfam" id="PF00656"/>
    </source>
</evidence>
<name>A0ABY5W196_9ACTN</name>
<dbReference type="Gene3D" id="3.40.50.1460">
    <property type="match status" value="1"/>
</dbReference>
<sequence>MPRKALLIGSQTNGLSGVEHDVAAIAEVLGKRDFTITRCVAADATRAGIYEAYEQLIAQAGPDDSVFVYYSGHGGRSLPTRAARGRPPVQFIVPTDLDKSVEGDFRGITAVELSMLLGRLTEKTHNVAVMLDCCHSAHMSRKPDYQVKALHYPFEWLDDHVTGQLRSGSRRDLWRPLGNDHAVRMVACAPEQSAFEYTTATGARMGMFTEAFTKALTEAGDLPVTWAALMDRVRRSVLALTPEQRPEAEGPSSRLLFDVEVEDAVGALRVVGGANPERVTLEVAPLLGVQVSDEFTIMPPGAAEADQASAVGTAVVDRLGTMAAYAQATLHDGWTEVPVGARAFRTRTMAPKVPVSIPADDPRTADLLSQLGPTALLRPAEPDEPAVAEVTIDADGGMTVRDRVGPLHPPRPAGIHQATLVRGDLVRLARAALLRELRDDPRFKLEDPVTVEWGRVVDGTEQPLPAFGDVLHTGERVFVRVRNDGNRPLYASLVDIGIGGRITLLTRFSPAGVRLEPGQQYVLGYDEVLGTLDGVALEWPAGVDLTDARPESLLVLVVDTPQNFGVLDQDGIHARRGTADKSALEQLVRQISVGGVRDFAPVGGPPVRYTVRFIDFDVTPVPAPKAEEVVFEIDDRPERSVRLFTPRGAAPRRVAVRLGELVVHRNRALLGADIRVDAVVTTGGTPPEAARPTTPVYTAQTARFSNVRDDYRLPLDNLLVYLGPATDFLDVAVFVSRDTKDSLALSDLMRQELVDQEVQAAGAQLAGLFLAAPQAAIAVAAVGAGAVVVNVAYKLLLGAVGKSIGLYRTSLLAHEGFGVGRHPADGSLRRAQDFSFSFTVEAVD</sequence>